<evidence type="ECO:0000313" key="1">
    <source>
        <dbReference type="EMBL" id="GAA2435522.1"/>
    </source>
</evidence>
<dbReference type="InterPro" id="IPR036390">
    <property type="entry name" value="WH_DNA-bd_sf"/>
</dbReference>
<proteinExistence type="predicted"/>
<dbReference type="Gene3D" id="1.10.10.10">
    <property type="entry name" value="Winged helix-like DNA-binding domain superfamily/Winged helix DNA-binding domain"/>
    <property type="match status" value="1"/>
</dbReference>
<sequence length="73" mass="7930">MRLTKFTDLALRVVMRLAVTDGPETATSREVAAAVAAPYTHVSKVVSRLRHLGVPEARLYAGAGVDDGRVWRP</sequence>
<keyword evidence="2" id="KW-1185">Reference proteome</keyword>
<reference evidence="2" key="1">
    <citation type="journal article" date="2019" name="Int. J. Syst. Evol. Microbiol.">
        <title>The Global Catalogue of Microorganisms (GCM) 10K type strain sequencing project: providing services to taxonomists for standard genome sequencing and annotation.</title>
        <authorList>
            <consortium name="The Broad Institute Genomics Platform"/>
            <consortium name="The Broad Institute Genome Sequencing Center for Infectious Disease"/>
            <person name="Wu L."/>
            <person name="Ma J."/>
        </authorList>
    </citation>
    <scope>NUCLEOTIDE SEQUENCE [LARGE SCALE GENOMIC DNA]</scope>
    <source>
        <strain evidence="2">JCM 6305</strain>
    </source>
</reference>
<protein>
    <recommendedName>
        <fullName evidence="3">Transcriptional regulator</fullName>
    </recommendedName>
</protein>
<accession>A0ABP5WXW2</accession>
<name>A0ABP5WXW2_9ACTN</name>
<gene>
    <name evidence="1" type="ORF">GCM10010405_18270</name>
</gene>
<dbReference type="PROSITE" id="PS51197">
    <property type="entry name" value="HTH_RRF2_2"/>
    <property type="match status" value="1"/>
</dbReference>
<comment type="caution">
    <text evidence="1">The sequence shown here is derived from an EMBL/GenBank/DDBJ whole genome shotgun (WGS) entry which is preliminary data.</text>
</comment>
<dbReference type="InterPro" id="IPR000944">
    <property type="entry name" value="Tscrpt_reg_Rrf2"/>
</dbReference>
<evidence type="ECO:0000313" key="2">
    <source>
        <dbReference type="Proteomes" id="UP001501638"/>
    </source>
</evidence>
<dbReference type="Pfam" id="PF02082">
    <property type="entry name" value="Rrf2"/>
    <property type="match status" value="1"/>
</dbReference>
<organism evidence="1 2">
    <name type="scientific">Streptomyces macrosporus</name>
    <dbReference type="NCBI Taxonomy" id="44032"/>
    <lineage>
        <taxon>Bacteria</taxon>
        <taxon>Bacillati</taxon>
        <taxon>Actinomycetota</taxon>
        <taxon>Actinomycetes</taxon>
        <taxon>Kitasatosporales</taxon>
        <taxon>Streptomycetaceae</taxon>
        <taxon>Streptomyces</taxon>
    </lineage>
</organism>
<evidence type="ECO:0008006" key="3">
    <source>
        <dbReference type="Google" id="ProtNLM"/>
    </source>
</evidence>
<dbReference type="SUPFAM" id="SSF46785">
    <property type="entry name" value="Winged helix' DNA-binding domain"/>
    <property type="match status" value="1"/>
</dbReference>
<dbReference type="InterPro" id="IPR036388">
    <property type="entry name" value="WH-like_DNA-bd_sf"/>
</dbReference>
<dbReference type="EMBL" id="BAAASZ010000017">
    <property type="protein sequence ID" value="GAA2435522.1"/>
    <property type="molecule type" value="Genomic_DNA"/>
</dbReference>
<dbReference type="Proteomes" id="UP001501638">
    <property type="component" value="Unassembled WGS sequence"/>
</dbReference>